<dbReference type="Proteomes" id="UP000518752">
    <property type="component" value="Unassembled WGS sequence"/>
</dbReference>
<dbReference type="Pfam" id="PF00328">
    <property type="entry name" value="His_Phos_2"/>
    <property type="match status" value="1"/>
</dbReference>
<keyword evidence="3" id="KW-1185">Reference proteome</keyword>
<dbReference type="CDD" id="cd07061">
    <property type="entry name" value="HP_HAP_like"/>
    <property type="match status" value="1"/>
</dbReference>
<name>A0A8H5HYS6_9AGAR</name>
<dbReference type="PANTHER" id="PTHR20963">
    <property type="entry name" value="MULTIPLE INOSITOL POLYPHOSPHATE PHOSPHATASE-RELATED"/>
    <property type="match status" value="1"/>
</dbReference>
<protein>
    <recommendedName>
        <fullName evidence="4">Phosphoglycerate mutase-like protein</fullName>
    </recommendedName>
</protein>
<dbReference type="InterPro" id="IPR033379">
    <property type="entry name" value="Acid_Pase_AS"/>
</dbReference>
<reference evidence="2 3" key="1">
    <citation type="journal article" date="2020" name="ISME J.">
        <title>Uncovering the hidden diversity of litter-decomposition mechanisms in mushroom-forming fungi.</title>
        <authorList>
            <person name="Floudas D."/>
            <person name="Bentzer J."/>
            <person name="Ahren D."/>
            <person name="Johansson T."/>
            <person name="Persson P."/>
            <person name="Tunlid A."/>
        </authorList>
    </citation>
    <scope>NUCLEOTIDE SEQUENCE [LARGE SCALE GENOMIC DNA]</scope>
    <source>
        <strain evidence="2 3">CBS 406.79</strain>
    </source>
</reference>
<dbReference type="InterPro" id="IPR000560">
    <property type="entry name" value="His_Pase_clade-2"/>
</dbReference>
<gene>
    <name evidence="2" type="ORF">D9757_001686</name>
</gene>
<dbReference type="GO" id="GO:0003993">
    <property type="term" value="F:acid phosphatase activity"/>
    <property type="evidence" value="ECO:0007669"/>
    <property type="project" value="TreeGrafter"/>
</dbReference>
<dbReference type="SUPFAM" id="SSF53254">
    <property type="entry name" value="Phosphoglycerate mutase-like"/>
    <property type="match status" value="1"/>
</dbReference>
<dbReference type="EMBL" id="JAACJN010000008">
    <property type="protein sequence ID" value="KAF5391937.1"/>
    <property type="molecule type" value="Genomic_DNA"/>
</dbReference>
<comment type="caution">
    <text evidence="2">The sequence shown here is derived from an EMBL/GenBank/DDBJ whole genome shotgun (WGS) entry which is preliminary data.</text>
</comment>
<dbReference type="PROSITE" id="PS00616">
    <property type="entry name" value="HIS_ACID_PHOSPHAT_1"/>
    <property type="match status" value="1"/>
</dbReference>
<sequence length="602" mass="65498">MYKCNWGIRIQPLDAKMFLLSAFVSAALATQGYAAAAAVKASSFAGATSTFQFPPLNALATASLIDSFFPDASVVGFPGATPTLTHRSKPTAGDEAAAAATAPAPARVHGYFPLNRPDTSDHKKKFDVVNSWANLSPMQSVKSFGLDEASEQIPEGCKLNQVFLVHRHGARYPTGDASPAQFATAVNEAAGNGTFVAGGPLAFLNTWNYKLGAEILTPFGREQLFELGVGFRVKYGKRLAEGLCRSAGLAYNFRSCQLAMEANQLPPSNLLTKCIMFCQGFDENLERMVDSALHFAAGFFGVQSYQNDYHQVIEIEADGFNTTLAPYDNCPNANNEVASLGTNATLKWNNVYLADAQKRLQAHLPGFNLTIPLVSAMQFLCPYETVALGYSAFCDLFTEEEWKGFAYSIDLDFWYTNGPGNPALHNRGVGYVHELISRLTQTRITSFDSTVNASIVSSNITFPLNQPIFVDATHDTVITAILTAMNFTSLAAEGPLPLDHIPKKRSYIVEELAPFGSRLVGQVLSCPASDKPTHIRWILNDAVLPQTGIGKCKYDCNGLCELDTFINGMKQRVEEIDFLFDCFGNYTVSLADDAITTGQFPK</sequence>
<dbReference type="PANTHER" id="PTHR20963:SF42">
    <property type="entry name" value="PHOSPHOGLYCERATE MUTASE-LIKE PROTEIN"/>
    <property type="match status" value="1"/>
</dbReference>
<dbReference type="AlphaFoldDB" id="A0A8H5HYS6"/>
<evidence type="ECO:0000313" key="3">
    <source>
        <dbReference type="Proteomes" id="UP000518752"/>
    </source>
</evidence>
<evidence type="ECO:0000313" key="2">
    <source>
        <dbReference type="EMBL" id="KAF5391937.1"/>
    </source>
</evidence>
<evidence type="ECO:0008006" key="4">
    <source>
        <dbReference type="Google" id="ProtNLM"/>
    </source>
</evidence>
<dbReference type="Gene3D" id="3.40.50.1240">
    <property type="entry name" value="Phosphoglycerate mutase-like"/>
    <property type="match status" value="1"/>
</dbReference>
<keyword evidence="1" id="KW-0378">Hydrolase</keyword>
<accession>A0A8H5HYS6</accession>
<dbReference type="InterPro" id="IPR029033">
    <property type="entry name" value="His_PPase_superfam"/>
</dbReference>
<organism evidence="2 3">
    <name type="scientific">Collybiopsis confluens</name>
    <dbReference type="NCBI Taxonomy" id="2823264"/>
    <lineage>
        <taxon>Eukaryota</taxon>
        <taxon>Fungi</taxon>
        <taxon>Dikarya</taxon>
        <taxon>Basidiomycota</taxon>
        <taxon>Agaricomycotina</taxon>
        <taxon>Agaricomycetes</taxon>
        <taxon>Agaricomycetidae</taxon>
        <taxon>Agaricales</taxon>
        <taxon>Marasmiineae</taxon>
        <taxon>Omphalotaceae</taxon>
        <taxon>Collybiopsis</taxon>
    </lineage>
</organism>
<dbReference type="OrthoDB" id="6509975at2759"/>
<evidence type="ECO:0000256" key="1">
    <source>
        <dbReference type="ARBA" id="ARBA00022801"/>
    </source>
</evidence>
<proteinExistence type="predicted"/>